<name>A0A5F8ACW6_MACMU</name>
<reference evidence="2" key="1">
    <citation type="journal article" date="2007" name="Science">
        <title>Evolutionary and biomedical insights from the rhesus macaque genome.</title>
        <authorList>
            <person name="Gibbs R.A."/>
            <person name="Rogers J."/>
            <person name="Katze M.G."/>
            <person name="Bumgarner R."/>
            <person name="Weinstock G.M."/>
            <person name="Mardis E.R."/>
            <person name="Remington K.A."/>
            <person name="Strausberg R.L."/>
            <person name="Venter J.C."/>
            <person name="Wilson R.K."/>
            <person name="Batzer M.A."/>
            <person name="Bustamante C.D."/>
            <person name="Eichler E.E."/>
            <person name="Hahn M.W."/>
            <person name="Hardison R.C."/>
            <person name="Makova K.D."/>
            <person name="Miller W."/>
            <person name="Milosavljevic A."/>
            <person name="Palermo R.E."/>
            <person name="Siepel A."/>
            <person name="Sikela J.M."/>
            <person name="Attaway T."/>
            <person name="Bell S."/>
            <person name="Bernard K.E."/>
            <person name="Buhay C.J."/>
            <person name="Chandrabose M.N."/>
            <person name="Dao M."/>
            <person name="Davis C."/>
            <person name="Delehaunty K.D."/>
            <person name="Ding Y."/>
            <person name="Dinh H.H."/>
            <person name="Dugan-Rocha S."/>
            <person name="Fulton L.A."/>
            <person name="Gabisi R.A."/>
            <person name="Garner T.T."/>
            <person name="Godfrey J."/>
            <person name="Hawes A.C."/>
            <person name="Hernandez J."/>
            <person name="Hines S."/>
            <person name="Holder M."/>
            <person name="Hume J."/>
            <person name="Jhangiani S.N."/>
            <person name="Joshi V."/>
            <person name="Khan Z.M."/>
            <person name="Kirkness E.F."/>
            <person name="Cree A."/>
            <person name="Fowler R.G."/>
            <person name="Lee S."/>
            <person name="Lewis L.R."/>
            <person name="Li Z."/>
            <person name="Liu Y.-S."/>
            <person name="Moore S.M."/>
            <person name="Muzny D."/>
            <person name="Nazareth L.V."/>
            <person name="Ngo D.N."/>
            <person name="Okwuonu G.O."/>
            <person name="Pai G."/>
            <person name="Parker D."/>
            <person name="Paul H.A."/>
            <person name="Pfannkoch C."/>
            <person name="Pohl C.S."/>
            <person name="Rogers Y.-H.C."/>
            <person name="Ruiz S.J."/>
            <person name="Sabo A."/>
            <person name="Santibanez J."/>
            <person name="Schneider B.W."/>
            <person name="Smith S.M."/>
            <person name="Sodergren E."/>
            <person name="Svatek A.F."/>
            <person name="Utterback T.R."/>
            <person name="Vattathil S."/>
            <person name="Warren W."/>
            <person name="White C.S."/>
            <person name="Chinwalla A.T."/>
            <person name="Feng Y."/>
            <person name="Halpern A.L."/>
            <person name="Hillier L.W."/>
            <person name="Huang X."/>
            <person name="Minx P."/>
            <person name="Nelson J.O."/>
            <person name="Pepin K.H."/>
            <person name="Qin X."/>
            <person name="Sutton G.G."/>
            <person name="Venter E."/>
            <person name="Walenz B.P."/>
            <person name="Wallis J.W."/>
            <person name="Worley K.C."/>
            <person name="Yang S.-P."/>
            <person name="Jones S.M."/>
            <person name="Marra M.A."/>
            <person name="Rocchi M."/>
            <person name="Schein J.E."/>
            <person name="Baertsch R."/>
            <person name="Clarke L."/>
            <person name="Csuros M."/>
            <person name="Glasscock J."/>
            <person name="Harris R.A."/>
            <person name="Havlak P."/>
            <person name="Jackson A.R."/>
            <person name="Jiang H."/>
            <person name="Liu Y."/>
            <person name="Messina D.N."/>
            <person name="Shen Y."/>
            <person name="Song H.X.-Z."/>
            <person name="Wylie T."/>
            <person name="Zhang L."/>
            <person name="Birney E."/>
            <person name="Han K."/>
            <person name="Konkel M.K."/>
            <person name="Lee J."/>
            <person name="Smit A.F.A."/>
            <person name="Ullmer B."/>
            <person name="Wang H."/>
            <person name="Xing J."/>
            <person name="Burhans R."/>
            <person name="Cheng Z."/>
            <person name="Karro J.E."/>
            <person name="Ma J."/>
            <person name="Raney B."/>
            <person name="She X."/>
            <person name="Cox M.J."/>
            <person name="Demuth J.P."/>
            <person name="Dumas L.J."/>
            <person name="Han S.-G."/>
            <person name="Hopkins J."/>
            <person name="Karimpour-Fard A."/>
            <person name="Kim Y.H."/>
            <person name="Pollack J.R."/>
            <person name="Vinar T."/>
            <person name="Addo-Quaye C."/>
            <person name="Degenhardt J."/>
            <person name="Denby A."/>
            <person name="Hubisz M.J."/>
            <person name="Indap A."/>
            <person name="Kosiol C."/>
            <person name="Lahn B.T."/>
            <person name="Lawson H.A."/>
            <person name="Marklein A."/>
            <person name="Nielsen R."/>
            <person name="Vallender E.J."/>
            <person name="Clark A.G."/>
            <person name="Ferguson B."/>
            <person name="Hernandez R.D."/>
            <person name="Hirani K."/>
            <person name="Kehrer-Sawatzki H."/>
            <person name="Kolb J."/>
            <person name="Patil S."/>
            <person name="Pu L.-L."/>
            <person name="Ren Y."/>
            <person name="Smith D.G."/>
            <person name="Wheeler D.A."/>
            <person name="Schenck I."/>
            <person name="Ball E.V."/>
            <person name="Chen R."/>
            <person name="Cooper D.N."/>
            <person name="Giardine B."/>
            <person name="Hsu F."/>
            <person name="Kent W.J."/>
            <person name="Lesk A."/>
            <person name="Nelson D.L."/>
            <person name="O'brien W.E."/>
            <person name="Pruefer K."/>
            <person name="Stenson P.D."/>
            <person name="Wallace J.C."/>
            <person name="Ke H."/>
            <person name="Liu X.-M."/>
            <person name="Wang P."/>
            <person name="Xiang A.P."/>
            <person name="Yang F."/>
            <person name="Barber G.P."/>
            <person name="Haussler D."/>
            <person name="Karolchik D."/>
            <person name="Kern A.D."/>
            <person name="Kuhn R.M."/>
            <person name="Smith K.E."/>
            <person name="Zwieg A.S."/>
        </authorList>
    </citation>
    <scope>NUCLEOTIDE SEQUENCE [LARGE SCALE GENOMIC DNA]</scope>
    <source>
        <strain evidence="2">17573</strain>
    </source>
</reference>
<dbReference type="InParanoid" id="A0A5F8ACW6"/>
<reference evidence="1" key="2">
    <citation type="submission" date="2019-01" db="EMBL/GenBank/DDBJ databases">
        <authorList>
            <person name="Graves T."/>
            <person name="Eichler E.E."/>
            <person name="Wilson R.K."/>
        </authorList>
    </citation>
    <scope>NUCLEOTIDE SEQUENCE [LARGE SCALE GENOMIC DNA]</scope>
    <source>
        <strain evidence="1">17573</strain>
    </source>
</reference>
<evidence type="ECO:0000313" key="1">
    <source>
        <dbReference type="Ensembl" id="ENSMMUP00000075715.1"/>
    </source>
</evidence>
<dbReference type="Ensembl" id="ENSMMUT00000088635.1">
    <property type="protein sequence ID" value="ENSMMUP00000075715.1"/>
    <property type="gene ID" value="ENSMMUG00000064109.1"/>
</dbReference>
<dbReference type="VEuPathDB" id="HostDB:ENSMMUG00000064109"/>
<reference evidence="1" key="3">
    <citation type="submission" date="2025-08" db="UniProtKB">
        <authorList>
            <consortium name="Ensembl"/>
        </authorList>
    </citation>
    <scope>IDENTIFICATION</scope>
    <source>
        <strain evidence="1">17573</strain>
    </source>
</reference>
<evidence type="ECO:0000313" key="2">
    <source>
        <dbReference type="Proteomes" id="UP000006718"/>
    </source>
</evidence>
<reference evidence="1" key="4">
    <citation type="submission" date="2025-09" db="UniProtKB">
        <authorList>
            <consortium name="Ensembl"/>
        </authorList>
    </citation>
    <scope>IDENTIFICATION</scope>
    <source>
        <strain evidence="1">17573</strain>
    </source>
</reference>
<dbReference type="Proteomes" id="UP000006718">
    <property type="component" value="Chromosome 19"/>
</dbReference>
<organism evidence="1 2">
    <name type="scientific">Macaca mulatta</name>
    <name type="common">Rhesus macaque</name>
    <dbReference type="NCBI Taxonomy" id="9544"/>
    <lineage>
        <taxon>Eukaryota</taxon>
        <taxon>Metazoa</taxon>
        <taxon>Chordata</taxon>
        <taxon>Craniata</taxon>
        <taxon>Vertebrata</taxon>
        <taxon>Euteleostomi</taxon>
        <taxon>Mammalia</taxon>
        <taxon>Eutheria</taxon>
        <taxon>Euarchontoglires</taxon>
        <taxon>Primates</taxon>
        <taxon>Haplorrhini</taxon>
        <taxon>Catarrhini</taxon>
        <taxon>Cercopithecidae</taxon>
        <taxon>Cercopithecinae</taxon>
        <taxon>Macaca</taxon>
    </lineage>
</organism>
<dbReference type="Bgee" id="ENSMMUG00000064109">
    <property type="expression patterns" value="Expressed in colon and 5 other cell types or tissues"/>
</dbReference>
<sequence length="135" mass="14559">MEEGIKKFIQLVATQGFKLWLGPTFPLLILCNPDIIRSITSASGTHAELGMMRAAKYPRPSILSSPKLPCGPCRVQAPLPASLSAMFLFPLCIHQPPCQHLLRPLPSVPAILCWAPLGAQEASIESTVLEVAPHA</sequence>
<accession>A0A5F8ACW6</accession>
<dbReference type="AlphaFoldDB" id="A0A5F8ACW6"/>
<protein>
    <submittedName>
        <fullName evidence="1">Uncharacterized protein</fullName>
    </submittedName>
</protein>
<proteinExistence type="predicted"/>
<dbReference type="STRING" id="9544.ENSMMUP00000075715"/>
<keyword evidence="2" id="KW-1185">Reference proteome</keyword>